<accession>A0A8J4DHY9</accession>
<protein>
    <submittedName>
        <fullName evidence="2">Uncharacterized protein</fullName>
    </submittedName>
</protein>
<dbReference type="Proteomes" id="UP000722791">
    <property type="component" value="Unassembled WGS sequence"/>
</dbReference>
<evidence type="ECO:0000313" key="2">
    <source>
        <dbReference type="EMBL" id="GIL99883.1"/>
    </source>
</evidence>
<evidence type="ECO:0000256" key="1">
    <source>
        <dbReference type="SAM" id="MobiDB-lite"/>
    </source>
</evidence>
<feature type="non-terminal residue" evidence="2">
    <location>
        <position position="1"/>
    </location>
</feature>
<proteinExistence type="predicted"/>
<feature type="compositionally biased region" description="Polar residues" evidence="1">
    <location>
        <begin position="17"/>
        <end position="35"/>
    </location>
</feature>
<reference evidence="2" key="1">
    <citation type="journal article" date="2021" name="Proc. Natl. Acad. Sci. U.S.A.">
        <title>Three genomes in the algal genus Volvox reveal the fate of a haploid sex-determining region after a transition to homothallism.</title>
        <authorList>
            <person name="Yamamoto K."/>
            <person name="Hamaji T."/>
            <person name="Kawai-Toyooka H."/>
            <person name="Matsuzaki R."/>
            <person name="Takahashi F."/>
            <person name="Nishimura Y."/>
            <person name="Kawachi M."/>
            <person name="Noguchi H."/>
            <person name="Minakuchi Y."/>
            <person name="Umen J.G."/>
            <person name="Toyoda A."/>
            <person name="Nozaki H."/>
        </authorList>
    </citation>
    <scope>NUCLEOTIDE SEQUENCE</scope>
    <source>
        <strain evidence="2">NIES-3785</strain>
    </source>
</reference>
<feature type="region of interest" description="Disordered" evidence="1">
    <location>
        <begin position="1"/>
        <end position="59"/>
    </location>
</feature>
<name>A0A8J4DHY9_9CHLO</name>
<gene>
    <name evidence="2" type="ORF">Vretimale_4928</name>
</gene>
<evidence type="ECO:0000313" key="3">
    <source>
        <dbReference type="Proteomes" id="UP000722791"/>
    </source>
</evidence>
<organism evidence="2 3">
    <name type="scientific">Volvox reticuliferus</name>
    <dbReference type="NCBI Taxonomy" id="1737510"/>
    <lineage>
        <taxon>Eukaryota</taxon>
        <taxon>Viridiplantae</taxon>
        <taxon>Chlorophyta</taxon>
        <taxon>core chlorophytes</taxon>
        <taxon>Chlorophyceae</taxon>
        <taxon>CS clade</taxon>
        <taxon>Chlamydomonadales</taxon>
        <taxon>Volvocaceae</taxon>
        <taxon>Volvox</taxon>
    </lineage>
</organism>
<dbReference type="EMBL" id="BNCQ01000007">
    <property type="protein sequence ID" value="GIL99883.1"/>
    <property type="molecule type" value="Genomic_DNA"/>
</dbReference>
<comment type="caution">
    <text evidence="2">The sequence shown here is derived from an EMBL/GenBank/DDBJ whole genome shotgun (WGS) entry which is preliminary data.</text>
</comment>
<dbReference type="AlphaFoldDB" id="A0A8J4DHY9"/>
<sequence>EEPSPLPLSSEDPDSLTDNSGNADDTELVSSSEASQLDDGSEEDNMQSTGPHNMPKFTHDKFPFFQQAAYKALTNQQRKEYTKGSFSITHTLGILRTIPVPGSSFAAWHNPGAGR</sequence>